<keyword evidence="2 6" id="KW-0645">Protease</keyword>
<dbReference type="Proteomes" id="UP000228934">
    <property type="component" value="Unassembled WGS sequence"/>
</dbReference>
<dbReference type="InterPro" id="IPR050127">
    <property type="entry name" value="Serine_Proteases_S1"/>
</dbReference>
<keyword evidence="7" id="KW-0732">Signal</keyword>
<feature type="chain" id="PRO_5013923708" description="Peptidase S1 domain-containing protein" evidence="7">
    <location>
        <begin position="17"/>
        <end position="251"/>
    </location>
</feature>
<evidence type="ECO:0000256" key="1">
    <source>
        <dbReference type="ARBA" id="ARBA00009228"/>
    </source>
</evidence>
<dbReference type="InterPro" id="IPR001254">
    <property type="entry name" value="Trypsin_dom"/>
</dbReference>
<evidence type="ECO:0000256" key="5">
    <source>
        <dbReference type="ARBA" id="ARBA00023157"/>
    </source>
</evidence>
<dbReference type="PROSITE" id="PS50240">
    <property type="entry name" value="TRYPSIN_DOM"/>
    <property type="match status" value="1"/>
</dbReference>
<evidence type="ECO:0000256" key="2">
    <source>
        <dbReference type="ARBA" id="ARBA00022670"/>
    </source>
</evidence>
<evidence type="ECO:0000256" key="6">
    <source>
        <dbReference type="RuleBase" id="RU363034"/>
    </source>
</evidence>
<keyword evidence="4 6" id="KW-0720">Serine protease</keyword>
<evidence type="ECO:0000259" key="8">
    <source>
        <dbReference type="PROSITE" id="PS50240"/>
    </source>
</evidence>
<dbReference type="GO" id="GO:0004252">
    <property type="term" value="F:serine-type endopeptidase activity"/>
    <property type="evidence" value="ECO:0007669"/>
    <property type="project" value="InterPro"/>
</dbReference>
<dbReference type="PROSITE" id="PS00134">
    <property type="entry name" value="TRYPSIN_HIS"/>
    <property type="match status" value="1"/>
</dbReference>
<keyword evidence="3 6" id="KW-0378">Hydrolase</keyword>
<evidence type="ECO:0000313" key="10">
    <source>
        <dbReference type="Proteomes" id="UP000228934"/>
    </source>
</evidence>
<dbReference type="GO" id="GO:0005615">
    <property type="term" value="C:extracellular space"/>
    <property type="evidence" value="ECO:0007669"/>
    <property type="project" value="TreeGrafter"/>
</dbReference>
<dbReference type="InterPro" id="IPR018114">
    <property type="entry name" value="TRYPSIN_HIS"/>
</dbReference>
<accession>A0A2G9SFD4</accession>
<dbReference type="FunFam" id="2.40.10.10:FF:000010">
    <property type="entry name" value="Kallikrein related peptidase 11"/>
    <property type="match status" value="1"/>
</dbReference>
<dbReference type="AlphaFoldDB" id="A0A2G9SFD4"/>
<dbReference type="InterPro" id="IPR043504">
    <property type="entry name" value="Peptidase_S1_PA_chymotrypsin"/>
</dbReference>
<organism evidence="9 10">
    <name type="scientific">Aquarana catesbeiana</name>
    <name type="common">American bullfrog</name>
    <name type="synonym">Rana catesbeiana</name>
    <dbReference type="NCBI Taxonomy" id="8400"/>
    <lineage>
        <taxon>Eukaryota</taxon>
        <taxon>Metazoa</taxon>
        <taxon>Chordata</taxon>
        <taxon>Craniata</taxon>
        <taxon>Vertebrata</taxon>
        <taxon>Euteleostomi</taxon>
        <taxon>Amphibia</taxon>
        <taxon>Batrachia</taxon>
        <taxon>Anura</taxon>
        <taxon>Neobatrachia</taxon>
        <taxon>Ranoidea</taxon>
        <taxon>Ranidae</taxon>
        <taxon>Aquarana</taxon>
    </lineage>
</organism>
<evidence type="ECO:0000256" key="7">
    <source>
        <dbReference type="SAM" id="SignalP"/>
    </source>
</evidence>
<name>A0A2G9SFD4_AQUCT</name>
<protein>
    <recommendedName>
        <fullName evidence="8">Peptidase S1 domain-containing protein</fullName>
    </recommendedName>
</protein>
<proteinExistence type="inferred from homology"/>
<dbReference type="FunFam" id="2.40.10.10:FF:000021">
    <property type="entry name" value="Kallikrein 1"/>
    <property type="match status" value="1"/>
</dbReference>
<evidence type="ECO:0000256" key="4">
    <source>
        <dbReference type="ARBA" id="ARBA00022825"/>
    </source>
</evidence>
<dbReference type="InterPro" id="IPR009003">
    <property type="entry name" value="Peptidase_S1_PA"/>
</dbReference>
<gene>
    <name evidence="9" type="ORF">AB205_0010880</name>
</gene>
<dbReference type="GO" id="GO:0006508">
    <property type="term" value="P:proteolysis"/>
    <property type="evidence" value="ECO:0007669"/>
    <property type="project" value="UniProtKB-KW"/>
</dbReference>
<dbReference type="Gene3D" id="2.40.10.10">
    <property type="entry name" value="Trypsin-like serine proteases"/>
    <property type="match status" value="2"/>
</dbReference>
<dbReference type="InterPro" id="IPR001314">
    <property type="entry name" value="Peptidase_S1A"/>
</dbReference>
<dbReference type="CDD" id="cd00190">
    <property type="entry name" value="Tryp_SPc"/>
    <property type="match status" value="1"/>
</dbReference>
<dbReference type="InterPro" id="IPR033116">
    <property type="entry name" value="TRYPSIN_SER"/>
</dbReference>
<dbReference type="EMBL" id="KV924507">
    <property type="protein sequence ID" value="PIO38836.1"/>
    <property type="molecule type" value="Genomic_DNA"/>
</dbReference>
<dbReference type="PANTHER" id="PTHR24264:SF76">
    <property type="entry name" value="TRYPSIN"/>
    <property type="match status" value="1"/>
</dbReference>
<dbReference type="Pfam" id="PF00089">
    <property type="entry name" value="Trypsin"/>
    <property type="match status" value="1"/>
</dbReference>
<evidence type="ECO:0000256" key="3">
    <source>
        <dbReference type="ARBA" id="ARBA00022801"/>
    </source>
</evidence>
<keyword evidence="10" id="KW-1185">Reference proteome</keyword>
<reference evidence="10" key="1">
    <citation type="journal article" date="2017" name="Nat. Commun.">
        <title>The North American bullfrog draft genome provides insight into hormonal regulation of long noncoding RNA.</title>
        <authorList>
            <person name="Hammond S.A."/>
            <person name="Warren R.L."/>
            <person name="Vandervalk B.P."/>
            <person name="Kucuk E."/>
            <person name="Khan H."/>
            <person name="Gibb E.A."/>
            <person name="Pandoh P."/>
            <person name="Kirk H."/>
            <person name="Zhao Y."/>
            <person name="Jones M."/>
            <person name="Mungall A.J."/>
            <person name="Coope R."/>
            <person name="Pleasance S."/>
            <person name="Moore R.A."/>
            <person name="Holt R.A."/>
            <person name="Round J.M."/>
            <person name="Ohora S."/>
            <person name="Walle B.V."/>
            <person name="Veldhoen N."/>
            <person name="Helbing C.C."/>
            <person name="Birol I."/>
        </authorList>
    </citation>
    <scope>NUCLEOTIDE SEQUENCE [LARGE SCALE GENOMIC DNA]</scope>
</reference>
<dbReference type="PRINTS" id="PR00722">
    <property type="entry name" value="CHYMOTRYPSIN"/>
</dbReference>
<dbReference type="PROSITE" id="PS00135">
    <property type="entry name" value="TRYPSIN_SER"/>
    <property type="match status" value="1"/>
</dbReference>
<dbReference type="OrthoDB" id="546450at2759"/>
<feature type="domain" description="Peptidase S1" evidence="8">
    <location>
        <begin position="22"/>
        <end position="245"/>
    </location>
</feature>
<dbReference type="SMART" id="SM00020">
    <property type="entry name" value="Tryp_SPc"/>
    <property type="match status" value="1"/>
</dbReference>
<comment type="similarity">
    <text evidence="1">Belongs to the peptidase S1 family. Snake venom subfamily.</text>
</comment>
<dbReference type="SUPFAM" id="SSF50494">
    <property type="entry name" value="Trypsin-like serine proteases"/>
    <property type="match status" value="1"/>
</dbReference>
<sequence length="251" mass="26993">MFLLLLAALLVTAVNSHFSIKIIGGHDCKANSVPWQATLQYFGDHACGGVLIDKQWVLTAAHCKLPSLEIQLGDHNIKNYDGTEQFSYADKICAHPNFDQTTYVNDIMLLKLPKPVTLNAYVQTIPIGCTALPDGTQCLASGWGTTTSPAANYPPILQCVGVKTVSASACKDAYPDDVITDNMLCAGIQEGGKDTCQGDSGGPLVCNSKLYGVTSWGHIPCGEPNHPGIYTRVCNYLNWIQETIAKGDCLQ</sequence>
<evidence type="ECO:0000313" key="9">
    <source>
        <dbReference type="EMBL" id="PIO38836.1"/>
    </source>
</evidence>
<keyword evidence="5" id="KW-1015">Disulfide bond</keyword>
<dbReference type="PANTHER" id="PTHR24264">
    <property type="entry name" value="TRYPSIN-RELATED"/>
    <property type="match status" value="1"/>
</dbReference>
<feature type="signal peptide" evidence="7">
    <location>
        <begin position="1"/>
        <end position="16"/>
    </location>
</feature>